<keyword evidence="3" id="KW-1185">Reference proteome</keyword>
<organism evidence="2 3">
    <name type="scientific">Macrostomum lignano</name>
    <dbReference type="NCBI Taxonomy" id="282301"/>
    <lineage>
        <taxon>Eukaryota</taxon>
        <taxon>Metazoa</taxon>
        <taxon>Spiralia</taxon>
        <taxon>Lophotrochozoa</taxon>
        <taxon>Platyhelminthes</taxon>
        <taxon>Rhabditophora</taxon>
        <taxon>Macrostomorpha</taxon>
        <taxon>Macrostomida</taxon>
        <taxon>Macrostomidae</taxon>
        <taxon>Macrostomum</taxon>
    </lineage>
</organism>
<feature type="compositionally biased region" description="Basic residues" evidence="1">
    <location>
        <begin position="82"/>
        <end position="92"/>
    </location>
</feature>
<feature type="compositionally biased region" description="Low complexity" evidence="1">
    <location>
        <begin position="178"/>
        <end position="195"/>
    </location>
</feature>
<feature type="compositionally biased region" description="Low complexity" evidence="1">
    <location>
        <begin position="51"/>
        <end position="65"/>
    </location>
</feature>
<feature type="compositionally biased region" description="Polar residues" evidence="1">
    <location>
        <begin position="213"/>
        <end position="226"/>
    </location>
</feature>
<feature type="compositionally biased region" description="Gly residues" evidence="1">
    <location>
        <begin position="276"/>
        <end position="286"/>
    </location>
</feature>
<evidence type="ECO:0000313" key="3">
    <source>
        <dbReference type="Proteomes" id="UP000215902"/>
    </source>
</evidence>
<feature type="compositionally biased region" description="Polar residues" evidence="1">
    <location>
        <begin position="196"/>
        <end position="205"/>
    </location>
</feature>
<reference evidence="2 3" key="1">
    <citation type="submission" date="2017-06" db="EMBL/GenBank/DDBJ databases">
        <title>A platform for efficient transgenesis in Macrostomum lignano, a flatworm model organism for stem cell research.</title>
        <authorList>
            <person name="Berezikov E."/>
        </authorList>
    </citation>
    <scope>NUCLEOTIDE SEQUENCE [LARGE SCALE GENOMIC DNA]</scope>
    <source>
        <strain evidence="2">DV1</strain>
        <tissue evidence="2">Whole organism</tissue>
    </source>
</reference>
<protein>
    <submittedName>
        <fullName evidence="2">Uncharacterized protein</fullName>
    </submittedName>
</protein>
<comment type="caution">
    <text evidence="2">The sequence shown here is derived from an EMBL/GenBank/DDBJ whole genome shotgun (WGS) entry which is preliminary data.</text>
</comment>
<dbReference type="EMBL" id="NIVC01000061">
    <property type="protein sequence ID" value="PAA92119.1"/>
    <property type="molecule type" value="Genomic_DNA"/>
</dbReference>
<feature type="compositionally biased region" description="Basic residues" evidence="1">
    <location>
        <begin position="228"/>
        <end position="247"/>
    </location>
</feature>
<feature type="compositionally biased region" description="Basic and acidic residues" evidence="1">
    <location>
        <begin position="93"/>
        <end position="109"/>
    </location>
</feature>
<feature type="compositionally biased region" description="Polar residues" evidence="1">
    <location>
        <begin position="28"/>
        <end position="39"/>
    </location>
</feature>
<evidence type="ECO:0000256" key="1">
    <source>
        <dbReference type="SAM" id="MobiDB-lite"/>
    </source>
</evidence>
<sequence>MKCSKRCAETPGGASNMADLLSSVNTLIDNLSDSRQQPRSAAKQPVEPTGTATSAASSAAAAAAAEIDKQLERLDRLFAKSKERRRRRQRNRKQPEQKQQQKESQKRDACGGGGGGGGGCSRSPCSNCTTSNCNALNVLSISDSSEESPKIGRCCAVNAATKCAPATKQVKVEARQTQIEQQQQEQPQKRQQVQQPAATSSSNRQAGMAGISDTLSLVSQNASNRRQYIVRRGRKPPPEHTKKKHRLQQGGGSWRAASPDGPNTGGNVDFNYLKDGLGGGHGGSGISGNEPPEGRENCANTVVQVERMVKSLQLLTDRLKRQYEQRQRRKRVDQQRRGFGGCSWENSMPAARMKAEIRQAQARATCLRNCLRAALGSGGACGPRGPAGCASGDGPATAAVGCRHRGVATEQARDPITDIKCKYERCLLYSRYDVNWPFLHIIAPTPPIFVDPICCEND</sequence>
<evidence type="ECO:0000313" key="2">
    <source>
        <dbReference type="EMBL" id="PAA92119.1"/>
    </source>
</evidence>
<dbReference type="AlphaFoldDB" id="A0A267H3M3"/>
<gene>
    <name evidence="2" type="ORF">BOX15_Mlig007250g2</name>
</gene>
<feature type="compositionally biased region" description="Basic and acidic residues" evidence="1">
    <location>
        <begin position="66"/>
        <end position="81"/>
    </location>
</feature>
<dbReference type="Proteomes" id="UP000215902">
    <property type="component" value="Unassembled WGS sequence"/>
</dbReference>
<feature type="region of interest" description="Disordered" evidence="1">
    <location>
        <begin position="178"/>
        <end position="296"/>
    </location>
</feature>
<proteinExistence type="predicted"/>
<accession>A0A267H3M3</accession>
<name>A0A267H3M3_9PLAT</name>
<feature type="region of interest" description="Disordered" evidence="1">
    <location>
        <begin position="28"/>
        <end position="116"/>
    </location>
</feature>